<evidence type="ECO:0000313" key="2">
    <source>
        <dbReference type="Proteomes" id="UP000008804"/>
    </source>
</evidence>
<dbReference type="Proteomes" id="UP000008804">
    <property type="component" value="Chromosome"/>
</dbReference>
<name>D4K445_9FIRM</name>
<evidence type="ECO:0000313" key="1">
    <source>
        <dbReference type="EMBL" id="CBK98288.1"/>
    </source>
</evidence>
<dbReference type="HOGENOM" id="CLU_2787730_0_0_9"/>
<accession>D4K445</accession>
<dbReference type="KEGG" id="fpr:FP2_06680"/>
<gene>
    <name evidence="1" type="ORF">FP2_06680</name>
</gene>
<reference evidence="1 2" key="1">
    <citation type="submission" date="2010-03" db="EMBL/GenBank/DDBJ databases">
        <title>The genome sequence of Faecalibacterium prausnitzii L2/6.</title>
        <authorList>
            <consortium name="metaHIT consortium -- http://www.metahit.eu/"/>
            <person name="Pajon A."/>
            <person name="Turner K."/>
            <person name="Parkhill J."/>
            <person name="Duncan S."/>
            <person name="Flint H."/>
        </authorList>
    </citation>
    <scope>NUCLEOTIDE SEQUENCE [LARGE SCALE GENOMIC DNA]</scope>
    <source>
        <strain evidence="2">L2-6</strain>
    </source>
</reference>
<sequence>MEFRIRDDVKLEEWFCPIYNRKIDCGLCFDISNIGDDILCLKGDDKPPCSWDEAHKSCLKCQHYADWD</sequence>
<organism evidence="1 2">
    <name type="scientific">Faecalibacterium prausnitzii L2-6</name>
    <dbReference type="NCBI Taxonomy" id="718252"/>
    <lineage>
        <taxon>Bacteria</taxon>
        <taxon>Bacillati</taxon>
        <taxon>Bacillota</taxon>
        <taxon>Clostridia</taxon>
        <taxon>Eubacteriales</taxon>
        <taxon>Oscillospiraceae</taxon>
        <taxon>Faecalibacterium</taxon>
    </lineage>
</organism>
<protein>
    <submittedName>
        <fullName evidence="1">Uncharacterized protein</fullName>
    </submittedName>
</protein>
<dbReference type="RefSeq" id="WP_015564027.1">
    <property type="nucleotide sequence ID" value="NC_021042.1"/>
</dbReference>
<proteinExistence type="predicted"/>
<dbReference type="PATRIC" id="fig|718252.3.peg.1964"/>
<keyword evidence="2" id="KW-1185">Reference proteome</keyword>
<dbReference type="EMBL" id="FP929045">
    <property type="protein sequence ID" value="CBK98288.1"/>
    <property type="molecule type" value="Genomic_DNA"/>
</dbReference>
<reference evidence="1 2" key="2">
    <citation type="submission" date="2010-03" db="EMBL/GenBank/DDBJ databases">
        <authorList>
            <person name="Pajon A."/>
        </authorList>
    </citation>
    <scope>NUCLEOTIDE SEQUENCE [LARGE SCALE GENOMIC DNA]</scope>
    <source>
        <strain evidence="2">L2-6</strain>
    </source>
</reference>
<dbReference type="STRING" id="718252.FP2_06680"/>
<dbReference type="BioCyc" id="FPRA718252:G1375-566-MONOMER"/>
<dbReference type="AlphaFoldDB" id="D4K445"/>